<keyword evidence="5" id="KW-1185">Reference proteome</keyword>
<keyword evidence="1" id="KW-0227">DNA damage</keyword>
<organism evidence="4 5">
    <name type="scientific">Tritrichomonas musculus</name>
    <dbReference type="NCBI Taxonomy" id="1915356"/>
    <lineage>
        <taxon>Eukaryota</taxon>
        <taxon>Metamonada</taxon>
        <taxon>Parabasalia</taxon>
        <taxon>Tritrichomonadida</taxon>
        <taxon>Tritrichomonadidae</taxon>
        <taxon>Tritrichomonas</taxon>
    </lineage>
</organism>
<sequence length="419" mass="48358">MQVKFVNLDGKKFELQFNEDITVQNIRQKLLKEYNYNTDKCYFCRLGKILTKEKIPKETFSQQNPDIPIVIFNYQNYPDKSFPKVDDAFRLNFSRYDDFFINKKYSNSKISESDLSQIISSSNPLETLLSLGLLPSNMDISPMNLILRSRNRRQDSSNQLNSESDDDDAEAITESPSSPRITTEIRINRNPNITDDGFINYTPDINDDFQNAPRIIRMDTRNGQEINIPMDNLPFLFDGPAEFDNEPIFEDNMEMDLGMMDIIPPEPELFEPEETAMQDQLNQPLMQPNTQEPPPPPEQPPAPVQPPAPERNEQENQENGNQRFWQEVEVNRRPNDDNHLRPNRNGLAAIFANAERRQNEINQQIIEGLNLNITLNENDNQAISRLCQAGYDRATVIQVYEACDRNEESAMNLLVAMGD</sequence>
<dbReference type="PROSITE" id="PS50030">
    <property type="entry name" value="UBA"/>
    <property type="match status" value="1"/>
</dbReference>
<protein>
    <recommendedName>
        <fullName evidence="1">UV excision repair protein RAD23</fullName>
    </recommendedName>
</protein>
<dbReference type="SUPFAM" id="SSF54236">
    <property type="entry name" value="Ubiquitin-like"/>
    <property type="match status" value="1"/>
</dbReference>
<evidence type="ECO:0000313" key="5">
    <source>
        <dbReference type="Proteomes" id="UP001470230"/>
    </source>
</evidence>
<keyword evidence="1" id="KW-0234">DNA repair</keyword>
<dbReference type="PRINTS" id="PR01839">
    <property type="entry name" value="RAD23PROTEIN"/>
</dbReference>
<dbReference type="InterPro" id="IPR009060">
    <property type="entry name" value="UBA-like_sf"/>
</dbReference>
<comment type="function">
    <text evidence="1">Multiubiquitin chain receptor involved in modulation of proteasomal degradation. Involved in nucleotide excision repair.</text>
</comment>
<dbReference type="Proteomes" id="UP001470230">
    <property type="component" value="Unassembled WGS sequence"/>
</dbReference>
<feature type="region of interest" description="Disordered" evidence="2">
    <location>
        <begin position="149"/>
        <end position="178"/>
    </location>
</feature>
<accession>A0ABR2GRE8</accession>
<dbReference type="PANTHER" id="PTHR10621:SF0">
    <property type="entry name" value="UV EXCISION REPAIR PROTEIN RAD23"/>
    <property type="match status" value="1"/>
</dbReference>
<keyword evidence="1" id="KW-0539">Nucleus</keyword>
<feature type="region of interest" description="Disordered" evidence="2">
    <location>
        <begin position="284"/>
        <end position="321"/>
    </location>
</feature>
<feature type="domain" description="UBA" evidence="3">
    <location>
        <begin position="377"/>
        <end position="417"/>
    </location>
</feature>
<gene>
    <name evidence="4" type="ORF">M9Y10_037769</name>
</gene>
<dbReference type="InterPro" id="IPR004806">
    <property type="entry name" value="Rad23"/>
</dbReference>
<evidence type="ECO:0000256" key="1">
    <source>
        <dbReference type="RuleBase" id="RU367049"/>
    </source>
</evidence>
<dbReference type="PANTHER" id="PTHR10621">
    <property type="entry name" value="UV EXCISION REPAIR PROTEIN RAD23"/>
    <property type="match status" value="1"/>
</dbReference>
<evidence type="ECO:0000313" key="4">
    <source>
        <dbReference type="EMBL" id="KAK8836509.1"/>
    </source>
</evidence>
<dbReference type="SMART" id="SM00165">
    <property type="entry name" value="UBA"/>
    <property type="match status" value="1"/>
</dbReference>
<dbReference type="Pfam" id="PF00627">
    <property type="entry name" value="UBA"/>
    <property type="match status" value="1"/>
</dbReference>
<reference evidence="4 5" key="1">
    <citation type="submission" date="2024-04" db="EMBL/GenBank/DDBJ databases">
        <title>Tritrichomonas musculus Genome.</title>
        <authorList>
            <person name="Alves-Ferreira E."/>
            <person name="Grigg M."/>
            <person name="Lorenzi H."/>
            <person name="Galac M."/>
        </authorList>
    </citation>
    <scope>NUCLEOTIDE SEQUENCE [LARGE SCALE GENOMIC DNA]</scope>
    <source>
        <strain evidence="4 5">EAF2021</strain>
    </source>
</reference>
<name>A0ABR2GRE8_9EUKA</name>
<evidence type="ECO:0000259" key="3">
    <source>
        <dbReference type="PROSITE" id="PS50030"/>
    </source>
</evidence>
<evidence type="ECO:0000256" key="2">
    <source>
        <dbReference type="SAM" id="MobiDB-lite"/>
    </source>
</evidence>
<comment type="similarity">
    <text evidence="1">Belongs to the RAD23 family.</text>
</comment>
<dbReference type="Gene3D" id="1.10.8.10">
    <property type="entry name" value="DNA helicase RuvA subunit, C-terminal domain"/>
    <property type="match status" value="1"/>
</dbReference>
<dbReference type="EMBL" id="JAPFFF010000065">
    <property type="protein sequence ID" value="KAK8836509.1"/>
    <property type="molecule type" value="Genomic_DNA"/>
</dbReference>
<dbReference type="SUPFAM" id="SSF46934">
    <property type="entry name" value="UBA-like"/>
    <property type="match status" value="1"/>
</dbReference>
<feature type="compositionally biased region" description="Pro residues" evidence="2">
    <location>
        <begin position="291"/>
        <end position="309"/>
    </location>
</feature>
<dbReference type="InterPro" id="IPR029071">
    <property type="entry name" value="Ubiquitin-like_domsf"/>
</dbReference>
<dbReference type="InterPro" id="IPR015940">
    <property type="entry name" value="UBA"/>
</dbReference>
<comment type="caution">
    <text evidence="4">The sequence shown here is derived from an EMBL/GenBank/DDBJ whole genome shotgun (WGS) entry which is preliminary data.</text>
</comment>
<comment type="subcellular location">
    <subcellularLocation>
        <location evidence="1">Nucleus</location>
    </subcellularLocation>
    <subcellularLocation>
        <location evidence="1">Cytoplasm</location>
    </subcellularLocation>
</comment>
<proteinExistence type="inferred from homology"/>
<keyword evidence="1" id="KW-0963">Cytoplasm</keyword>